<sequence>MTLRIFISGLLLVVWALINSLFYQPITEVFQTYSLIPSAIVLILCCIHFFYLIIKDNQY</sequence>
<dbReference type="STRING" id="1189612.A33Q_2543"/>
<accession>S2DFW5</accession>
<dbReference type="Proteomes" id="UP000006073">
    <property type="component" value="Unassembled WGS sequence"/>
</dbReference>
<keyword evidence="1" id="KW-0472">Membrane</keyword>
<dbReference type="AlphaFoldDB" id="S2DFW5"/>
<comment type="caution">
    <text evidence="2">The sequence shown here is derived from an EMBL/GenBank/DDBJ whole genome shotgun (WGS) entry which is preliminary data.</text>
</comment>
<feature type="transmembrane region" description="Helical" evidence="1">
    <location>
        <begin position="35"/>
        <end position="54"/>
    </location>
</feature>
<proteinExistence type="predicted"/>
<dbReference type="RefSeq" id="WP_016255148.1">
    <property type="nucleotide sequence ID" value="NZ_ALWO02000036.1"/>
</dbReference>
<reference evidence="2 3" key="1">
    <citation type="journal article" date="2013" name="Genome Announc.">
        <title>Draft Genome Sequence of Indibacter alkaliphilus Strain LW1T, Isolated from Lonar Lake, a Haloalkaline Lake in the Buldana District of Maharashtra, India.</title>
        <authorList>
            <person name="Singh A."/>
            <person name="Kumar Jangir P."/>
            <person name="Sharma R."/>
            <person name="Singh A."/>
            <person name="Kumar Pinnaka A."/>
            <person name="Shivaji S."/>
        </authorList>
    </citation>
    <scope>NUCLEOTIDE SEQUENCE [LARGE SCALE GENOMIC DNA]</scope>
    <source>
        <strain evidence="3">CCUG 57479 / KCTC 22604 / LW1</strain>
    </source>
</reference>
<keyword evidence="3" id="KW-1185">Reference proteome</keyword>
<protein>
    <submittedName>
        <fullName evidence="2">Uncharacterized protein</fullName>
    </submittedName>
</protein>
<evidence type="ECO:0000313" key="3">
    <source>
        <dbReference type="Proteomes" id="UP000006073"/>
    </source>
</evidence>
<gene>
    <name evidence="2" type="ORF">A33Q_2543</name>
</gene>
<name>S2DFW5_INDAL</name>
<feature type="transmembrane region" description="Helical" evidence="1">
    <location>
        <begin position="5"/>
        <end position="23"/>
    </location>
</feature>
<keyword evidence="1" id="KW-1133">Transmembrane helix</keyword>
<evidence type="ECO:0000313" key="2">
    <source>
        <dbReference type="EMBL" id="EOZ95950.1"/>
    </source>
</evidence>
<evidence type="ECO:0000256" key="1">
    <source>
        <dbReference type="SAM" id="Phobius"/>
    </source>
</evidence>
<organism evidence="2 3">
    <name type="scientific">Indibacter alkaliphilus (strain CCUG 57479 / KCTC 22604 / LW1)</name>
    <dbReference type="NCBI Taxonomy" id="1189612"/>
    <lineage>
        <taxon>Bacteria</taxon>
        <taxon>Pseudomonadati</taxon>
        <taxon>Bacteroidota</taxon>
        <taxon>Cytophagia</taxon>
        <taxon>Cytophagales</taxon>
        <taxon>Cyclobacteriaceae</taxon>
    </lineage>
</organism>
<dbReference type="EMBL" id="ALWO02000036">
    <property type="protein sequence ID" value="EOZ95950.1"/>
    <property type="molecule type" value="Genomic_DNA"/>
</dbReference>
<keyword evidence="1" id="KW-0812">Transmembrane</keyword>